<dbReference type="PANTHER" id="PTHR43447">
    <property type="entry name" value="ALPHA-AMYLASE"/>
    <property type="match status" value="1"/>
</dbReference>
<dbReference type="Pfam" id="PF00128">
    <property type="entry name" value="Alpha-amylase"/>
    <property type="match status" value="1"/>
</dbReference>
<evidence type="ECO:0000256" key="12">
    <source>
        <dbReference type="ARBA" id="ARBA00023277"/>
    </source>
</evidence>
<dbReference type="SMART" id="SM00642">
    <property type="entry name" value="Aamy"/>
    <property type="match status" value="1"/>
</dbReference>
<dbReference type="InterPro" id="IPR017853">
    <property type="entry name" value="GH"/>
</dbReference>
<comment type="similarity">
    <text evidence="4 14">Belongs to the glycosyl hydrolase 13 family.</text>
</comment>
<evidence type="ECO:0000256" key="9">
    <source>
        <dbReference type="ARBA" id="ARBA00022837"/>
    </source>
</evidence>
<evidence type="ECO:0000313" key="20">
    <source>
        <dbReference type="Proteomes" id="UP001168972"/>
    </source>
</evidence>
<keyword evidence="13 15" id="KW-0326">Glycosidase</keyword>
<sequence length="506" mass="57539">MRLFVIDLVLLCTVTSYIVPASQLAYMNKDTNYVPGHDVMVHLLEWKWTDIAEECESFLGLKGYGGIQVSPIQENIIIPTRPWWERYQPVSYRWLTRSGNERQFREMVEKCNQAGVRIYVDIIINHMTADHSFPVIGTGNSIADPPSRDYSAVPYNRSDFHKSCSIVDYNDPNQVRNCELVGLHDLDQSNEHVKQTIIKFMNDVIDAGVAGFRIDAAKHMWPSDLNFIYSRLKNLSTNHGFQSGKRPYIYQEVIDMGGEGISKMEYNDLGVVTEFRYGFEISRGMRGINSLKWFKNFGEMWGMVPSNDALVFIDNHDNQRSNSDGGSVLTYKEPKMYKMAIAFMLAHPYGIPRIISSFAFHNKDQGPPSDIHENLVSPLSIKTGSCVEGWICEHRWRQISNMVHFRKVVNGTVVSEWWDNGNNQIAFSRGNTGFIAFNSETFDLNQKLHTKLSSGVYCEIISGNKINGNCTGKTVFVDENGYADVKILSDAEDGTIAIHVDVSRRF</sequence>
<comment type="cofactor">
    <cofactor evidence="3">
        <name>chloride</name>
        <dbReference type="ChEBI" id="CHEBI:17996"/>
    </cofactor>
</comment>
<evidence type="ECO:0000259" key="17">
    <source>
        <dbReference type="SMART" id="SM00632"/>
    </source>
</evidence>
<keyword evidence="10" id="KW-1015">Disulfide bond</keyword>
<evidence type="ECO:0000256" key="14">
    <source>
        <dbReference type="RuleBase" id="RU003615"/>
    </source>
</evidence>
<proteinExistence type="inferred from homology"/>
<dbReference type="Gene3D" id="3.20.20.80">
    <property type="entry name" value="Glycosidases"/>
    <property type="match status" value="1"/>
</dbReference>
<comment type="cofactor">
    <cofactor evidence="2">
        <name>Ca(2+)</name>
        <dbReference type="ChEBI" id="CHEBI:29108"/>
    </cofactor>
</comment>
<dbReference type="GO" id="GO:0004556">
    <property type="term" value="F:alpha-amylase activity"/>
    <property type="evidence" value="ECO:0007669"/>
    <property type="project" value="UniProtKB-UniRule"/>
</dbReference>
<evidence type="ECO:0000256" key="15">
    <source>
        <dbReference type="RuleBase" id="RU361134"/>
    </source>
</evidence>
<keyword evidence="7" id="KW-0479">Metal-binding</keyword>
<dbReference type="SUPFAM" id="SSF51445">
    <property type="entry name" value="(Trans)glycosidases"/>
    <property type="match status" value="1"/>
</dbReference>
<protein>
    <recommendedName>
        <fullName evidence="6 15">Alpha-amylase</fullName>
        <ecNumber evidence="6 15">3.2.1.1</ecNumber>
    </recommendedName>
</protein>
<gene>
    <name evidence="19" type="ORF">PV327_008769</name>
</gene>
<dbReference type="SUPFAM" id="SSF51011">
    <property type="entry name" value="Glycosyl hydrolase domain"/>
    <property type="match status" value="1"/>
</dbReference>
<evidence type="ECO:0000256" key="6">
    <source>
        <dbReference type="ARBA" id="ARBA00012595"/>
    </source>
</evidence>
<keyword evidence="12 15" id="KW-0119">Carbohydrate metabolism</keyword>
<feature type="signal peptide" evidence="16">
    <location>
        <begin position="1"/>
        <end position="16"/>
    </location>
</feature>
<name>A0AA39KV22_MICHY</name>
<dbReference type="EMBL" id="JAQQBR010000005">
    <property type="protein sequence ID" value="KAK0174983.1"/>
    <property type="molecule type" value="Genomic_DNA"/>
</dbReference>
<dbReference type="Proteomes" id="UP001168972">
    <property type="component" value="Unassembled WGS sequence"/>
</dbReference>
<dbReference type="SMART" id="SM00632">
    <property type="entry name" value="Aamy_C"/>
    <property type="match status" value="1"/>
</dbReference>
<dbReference type="InterPro" id="IPR031319">
    <property type="entry name" value="A-amylase_C"/>
</dbReference>
<keyword evidence="16" id="KW-0732">Signal</keyword>
<evidence type="ECO:0000256" key="4">
    <source>
        <dbReference type="ARBA" id="ARBA00008061"/>
    </source>
</evidence>
<evidence type="ECO:0000256" key="3">
    <source>
        <dbReference type="ARBA" id="ARBA00001923"/>
    </source>
</evidence>
<dbReference type="InterPro" id="IPR013780">
    <property type="entry name" value="Glyco_hydro_b"/>
</dbReference>
<evidence type="ECO:0000256" key="5">
    <source>
        <dbReference type="ARBA" id="ARBA00011245"/>
    </source>
</evidence>
<evidence type="ECO:0000256" key="11">
    <source>
        <dbReference type="ARBA" id="ARBA00023214"/>
    </source>
</evidence>
<keyword evidence="9" id="KW-0106">Calcium</keyword>
<dbReference type="GO" id="GO:0005975">
    <property type="term" value="P:carbohydrate metabolic process"/>
    <property type="evidence" value="ECO:0007669"/>
    <property type="project" value="InterPro"/>
</dbReference>
<dbReference type="InterPro" id="IPR006047">
    <property type="entry name" value="GH13_cat_dom"/>
</dbReference>
<dbReference type="Pfam" id="PF02806">
    <property type="entry name" value="Alpha-amylase_C"/>
    <property type="match status" value="1"/>
</dbReference>
<evidence type="ECO:0000256" key="7">
    <source>
        <dbReference type="ARBA" id="ARBA00022723"/>
    </source>
</evidence>
<dbReference type="Gene3D" id="2.60.40.1180">
    <property type="entry name" value="Golgi alpha-mannosidase II"/>
    <property type="match status" value="1"/>
</dbReference>
<dbReference type="InterPro" id="IPR006046">
    <property type="entry name" value="Alpha_amylase"/>
</dbReference>
<accession>A0AA39KV22</accession>
<comment type="catalytic activity">
    <reaction evidence="1 15">
        <text>Endohydrolysis of (1-&gt;4)-alpha-D-glucosidic linkages in polysaccharides containing three or more (1-&gt;4)-alpha-linked D-glucose units.</text>
        <dbReference type="EC" id="3.2.1.1"/>
    </reaction>
</comment>
<reference evidence="19" key="1">
    <citation type="journal article" date="2023" name="bioRxiv">
        <title>Scaffold-level genome assemblies of two parasitoid biocontrol wasps reveal the parthenogenesis mechanism and an associated novel virus.</title>
        <authorList>
            <person name="Inwood S."/>
            <person name="Skelly J."/>
            <person name="Guhlin J."/>
            <person name="Harrop T."/>
            <person name="Goldson S."/>
            <person name="Dearden P."/>
        </authorList>
    </citation>
    <scope>NUCLEOTIDE SEQUENCE</scope>
    <source>
        <strain evidence="19">Lincoln</strain>
        <tissue evidence="19">Whole body</tissue>
    </source>
</reference>
<evidence type="ECO:0000256" key="8">
    <source>
        <dbReference type="ARBA" id="ARBA00022801"/>
    </source>
</evidence>
<dbReference type="GO" id="GO:0046872">
    <property type="term" value="F:metal ion binding"/>
    <property type="evidence" value="ECO:0007669"/>
    <property type="project" value="UniProtKB-KW"/>
</dbReference>
<feature type="chain" id="PRO_5041369602" description="Alpha-amylase" evidence="16">
    <location>
        <begin position="17"/>
        <end position="506"/>
    </location>
</feature>
<evidence type="ECO:0000313" key="19">
    <source>
        <dbReference type="EMBL" id="KAK0174983.1"/>
    </source>
</evidence>
<evidence type="ECO:0000256" key="16">
    <source>
        <dbReference type="SAM" id="SignalP"/>
    </source>
</evidence>
<evidence type="ECO:0000256" key="2">
    <source>
        <dbReference type="ARBA" id="ARBA00001913"/>
    </source>
</evidence>
<keyword evidence="20" id="KW-1185">Reference proteome</keyword>
<evidence type="ECO:0000256" key="13">
    <source>
        <dbReference type="ARBA" id="ARBA00023295"/>
    </source>
</evidence>
<feature type="domain" description="Alpha-amylase C-terminal" evidence="17">
    <location>
        <begin position="415"/>
        <end position="503"/>
    </location>
</feature>
<keyword evidence="8 15" id="KW-0378">Hydrolase</keyword>
<comment type="subunit">
    <text evidence="5">Monomer.</text>
</comment>
<feature type="domain" description="Glycosyl hydrolase family 13 catalytic" evidence="18">
    <location>
        <begin position="38"/>
        <end position="406"/>
    </location>
</feature>
<dbReference type="PRINTS" id="PR00110">
    <property type="entry name" value="ALPHAAMYLASE"/>
</dbReference>
<reference evidence="19" key="2">
    <citation type="submission" date="2023-03" db="EMBL/GenBank/DDBJ databases">
        <authorList>
            <person name="Inwood S.N."/>
            <person name="Skelly J.G."/>
            <person name="Guhlin J."/>
            <person name="Harrop T.W.R."/>
            <person name="Goldson S.G."/>
            <person name="Dearden P.K."/>
        </authorList>
    </citation>
    <scope>NUCLEOTIDE SEQUENCE</scope>
    <source>
        <strain evidence="19">Lincoln</strain>
        <tissue evidence="19">Whole body</tissue>
    </source>
</reference>
<comment type="caution">
    <text evidence="19">The sequence shown here is derived from an EMBL/GenBank/DDBJ whole genome shotgun (WGS) entry which is preliminary data.</text>
</comment>
<organism evidence="19 20">
    <name type="scientific">Microctonus hyperodae</name>
    <name type="common">Parasitoid wasp</name>
    <dbReference type="NCBI Taxonomy" id="165561"/>
    <lineage>
        <taxon>Eukaryota</taxon>
        <taxon>Metazoa</taxon>
        <taxon>Ecdysozoa</taxon>
        <taxon>Arthropoda</taxon>
        <taxon>Hexapoda</taxon>
        <taxon>Insecta</taxon>
        <taxon>Pterygota</taxon>
        <taxon>Neoptera</taxon>
        <taxon>Endopterygota</taxon>
        <taxon>Hymenoptera</taxon>
        <taxon>Apocrita</taxon>
        <taxon>Ichneumonoidea</taxon>
        <taxon>Braconidae</taxon>
        <taxon>Euphorinae</taxon>
        <taxon>Microctonus</taxon>
    </lineage>
</organism>
<keyword evidence="11" id="KW-0868">Chloride</keyword>
<dbReference type="EC" id="3.2.1.1" evidence="6 15"/>
<dbReference type="AlphaFoldDB" id="A0AA39KV22"/>
<evidence type="ECO:0000256" key="10">
    <source>
        <dbReference type="ARBA" id="ARBA00023157"/>
    </source>
</evidence>
<evidence type="ECO:0000256" key="1">
    <source>
        <dbReference type="ARBA" id="ARBA00000548"/>
    </source>
</evidence>
<evidence type="ECO:0000259" key="18">
    <source>
        <dbReference type="SMART" id="SM00642"/>
    </source>
</evidence>
<dbReference type="InterPro" id="IPR006048">
    <property type="entry name" value="A-amylase/branching_C"/>
</dbReference>
<dbReference type="CDD" id="cd11317">
    <property type="entry name" value="AmyAc_bac_euk_AmyA"/>
    <property type="match status" value="1"/>
</dbReference>